<name>A0A5J4V586_9EUKA</name>
<dbReference type="AlphaFoldDB" id="A0A5J4V586"/>
<reference evidence="1 2" key="1">
    <citation type="submission" date="2019-03" db="EMBL/GenBank/DDBJ databases">
        <title>Single cell metagenomics reveals metabolic interactions within the superorganism composed of flagellate Streblomastix strix and complex community of Bacteroidetes bacteria on its surface.</title>
        <authorList>
            <person name="Treitli S.C."/>
            <person name="Kolisko M."/>
            <person name="Husnik F."/>
            <person name="Keeling P."/>
            <person name="Hampl V."/>
        </authorList>
    </citation>
    <scope>NUCLEOTIDE SEQUENCE [LARGE SCALE GENOMIC DNA]</scope>
    <source>
        <strain evidence="1">ST1C</strain>
    </source>
</reference>
<organism evidence="1 2">
    <name type="scientific">Streblomastix strix</name>
    <dbReference type="NCBI Taxonomy" id="222440"/>
    <lineage>
        <taxon>Eukaryota</taxon>
        <taxon>Metamonada</taxon>
        <taxon>Preaxostyla</taxon>
        <taxon>Oxymonadida</taxon>
        <taxon>Streblomastigidae</taxon>
        <taxon>Streblomastix</taxon>
    </lineage>
</organism>
<dbReference type="Proteomes" id="UP000324800">
    <property type="component" value="Unassembled WGS sequence"/>
</dbReference>
<evidence type="ECO:0000313" key="2">
    <source>
        <dbReference type="Proteomes" id="UP000324800"/>
    </source>
</evidence>
<proteinExistence type="predicted"/>
<sequence length="86" mass="9626">MILRTLSKIWRDQATALVIMPNWRGQIWNDLQRRLTVSSVVLGKAEDILIAGAVMKENQLKLPPGNLMAIKMTGIGQEKYCSGECL</sequence>
<dbReference type="EMBL" id="SNRW01009947">
    <property type="protein sequence ID" value="KAA6377251.1"/>
    <property type="molecule type" value="Genomic_DNA"/>
</dbReference>
<accession>A0A5J4V586</accession>
<feature type="non-terminal residue" evidence="1">
    <location>
        <position position="1"/>
    </location>
</feature>
<comment type="caution">
    <text evidence="1">The sequence shown here is derived from an EMBL/GenBank/DDBJ whole genome shotgun (WGS) entry which is preliminary data.</text>
</comment>
<evidence type="ECO:0000313" key="1">
    <source>
        <dbReference type="EMBL" id="KAA6377251.1"/>
    </source>
</evidence>
<protein>
    <submittedName>
        <fullName evidence="1">Uncharacterized protein</fullName>
    </submittedName>
</protein>
<gene>
    <name evidence="1" type="ORF">EZS28_027219</name>
</gene>